<dbReference type="Pfam" id="PF00873">
    <property type="entry name" value="ACR_tran"/>
    <property type="match status" value="2"/>
</dbReference>
<feature type="transmembrane region" description="Helical" evidence="2">
    <location>
        <begin position="479"/>
        <end position="502"/>
    </location>
</feature>
<feature type="transmembrane region" description="Helical" evidence="2">
    <location>
        <begin position="992"/>
        <end position="1011"/>
    </location>
</feature>
<gene>
    <name evidence="3" type="ORF">QOL99_08620</name>
</gene>
<feature type="transmembrane region" description="Helical" evidence="2">
    <location>
        <begin position="629"/>
        <end position="646"/>
    </location>
</feature>
<evidence type="ECO:0000313" key="3">
    <source>
        <dbReference type="EMBL" id="MDL2344214.1"/>
    </source>
</evidence>
<evidence type="ECO:0000256" key="1">
    <source>
        <dbReference type="SAM" id="MobiDB-lite"/>
    </source>
</evidence>
<dbReference type="Gene3D" id="3.30.2090.10">
    <property type="entry name" value="Multidrug efflux transporter AcrB TolC docking domain, DN and DC subdomains"/>
    <property type="match status" value="2"/>
</dbReference>
<protein>
    <submittedName>
        <fullName evidence="3">Efflux RND transporter permease subunit</fullName>
    </submittedName>
</protein>
<dbReference type="EMBL" id="JASNGB010000065">
    <property type="protein sequence ID" value="MDL2344214.1"/>
    <property type="molecule type" value="Genomic_DNA"/>
</dbReference>
<feature type="transmembrane region" description="Helical" evidence="2">
    <location>
        <begin position="441"/>
        <end position="467"/>
    </location>
</feature>
<dbReference type="PANTHER" id="PTHR32063">
    <property type="match status" value="1"/>
</dbReference>
<comment type="caution">
    <text evidence="3">The sequence shown here is derived from an EMBL/GenBank/DDBJ whole genome shotgun (WGS) entry which is preliminary data.</text>
</comment>
<dbReference type="InterPro" id="IPR001036">
    <property type="entry name" value="Acrflvin-R"/>
</dbReference>
<feature type="transmembrane region" description="Helical" evidence="2">
    <location>
        <begin position="36"/>
        <end position="54"/>
    </location>
</feature>
<feature type="transmembrane region" description="Helical" evidence="2">
    <location>
        <begin position="396"/>
        <end position="420"/>
    </location>
</feature>
<dbReference type="Gene3D" id="3.30.70.1320">
    <property type="entry name" value="Multidrug efflux transporter AcrB pore domain like"/>
    <property type="match status" value="1"/>
</dbReference>
<keyword evidence="4" id="KW-1185">Reference proteome</keyword>
<dbReference type="RefSeq" id="WP_285523029.1">
    <property type="nucleotide sequence ID" value="NZ_JASNGB010000065.1"/>
</dbReference>
<organism evidence="3 4">
    <name type="scientific">Deinococcus rhizophilus</name>
    <dbReference type="NCBI Taxonomy" id="3049544"/>
    <lineage>
        <taxon>Bacteria</taxon>
        <taxon>Thermotogati</taxon>
        <taxon>Deinococcota</taxon>
        <taxon>Deinococci</taxon>
        <taxon>Deinococcales</taxon>
        <taxon>Deinococcaceae</taxon>
        <taxon>Deinococcus</taxon>
    </lineage>
</organism>
<feature type="transmembrane region" description="Helical" evidence="2">
    <location>
        <begin position="358"/>
        <end position="390"/>
    </location>
</feature>
<feature type="region of interest" description="Disordered" evidence="1">
    <location>
        <begin position="1"/>
        <end position="23"/>
    </location>
</feature>
<feature type="transmembrane region" description="Helical" evidence="2">
    <location>
        <begin position="568"/>
        <end position="588"/>
    </location>
</feature>
<dbReference type="Gene3D" id="1.20.1640.10">
    <property type="entry name" value="Multidrug efflux transporter AcrB transmembrane domain"/>
    <property type="match status" value="4"/>
</dbReference>
<feature type="transmembrane region" description="Helical" evidence="2">
    <location>
        <begin position="1093"/>
        <end position="1117"/>
    </location>
</feature>
<keyword evidence="2" id="KW-0812">Transmembrane</keyword>
<dbReference type="SUPFAM" id="SSF82693">
    <property type="entry name" value="Multidrug efflux transporter AcrB pore domain, PN1, PN2, PC1 and PC2 subdomains"/>
    <property type="match status" value="3"/>
</dbReference>
<name>A0ABT7JGP0_9DEIO</name>
<dbReference type="PRINTS" id="PR00702">
    <property type="entry name" value="ACRIFLAVINRP"/>
</dbReference>
<dbReference type="InterPro" id="IPR027463">
    <property type="entry name" value="AcrB_DN_DC_subdom"/>
</dbReference>
<keyword evidence="2" id="KW-0472">Membrane</keyword>
<dbReference type="SUPFAM" id="SSF82714">
    <property type="entry name" value="Multidrug efflux transporter AcrB TolC docking domain, DN and DC subdomains"/>
    <property type="match status" value="2"/>
</dbReference>
<dbReference type="SUPFAM" id="SSF82866">
    <property type="entry name" value="Multidrug efflux transporter AcrB transmembrane domain"/>
    <property type="match status" value="2"/>
</dbReference>
<keyword evidence="2" id="KW-1133">Transmembrane helix</keyword>
<evidence type="ECO:0000313" key="4">
    <source>
        <dbReference type="Proteomes" id="UP001302059"/>
    </source>
</evidence>
<proteinExistence type="predicted"/>
<reference evidence="3 4" key="1">
    <citation type="submission" date="2023-05" db="EMBL/GenBank/DDBJ databases">
        <authorList>
            <person name="Gao F."/>
        </authorList>
    </citation>
    <scope>NUCLEOTIDE SEQUENCE [LARGE SCALE GENOMIC DNA]</scope>
    <source>
        <strain evidence="3 4">MIMF12</strain>
    </source>
</reference>
<sequence length="1141" mass="119260">MSTHDPPEFTLPRGTLPDGTPEPPVHPAVRFSVRNYVFSIGIFVMAVLFGLLATTRLGVELLPSFEVPVLAVSTAYPGATPDQVDREVSQRVEAAVSTLGGVVDINTTSVSNQSAVVITFSDDTDIDSAANSVSQAVAAIRGTLPNGTEAPVVQKFDPGATPILTLALLGGSARAPDVAAYAEDTLVPRLERVPGVADVAVSGGPARQVQVLLDPTRLQTYRLTPGRVAGAIQASALDLPAGSVTVGGTTVGFSTRNTPTSLGDVERIVVDPASGLRVADVATVRDTSARATSYARVNGQPAVLLSVRKASGTNSVAVADEVTAALEAQPLPDGYRLTLASDTTTATRATVEDTFKEFLIAIGAVGIIVLLFLGRLNTVFAVILAIPISISAAPLLYSLFGFSFNIVSLLAIIVAIGIVVDDSIVVAENVQRYRDMGYGQIRSVLLGGSEVFSAVTAASFSLLAVLIPLSFMPGILGQFFSQFGLGLAAAIALSWLESLLFLTVRMAYTRDPEPIGWREVPGVLGRLPRFFREALAGVRTLSGLLLLALSGAALWVGLDRLTGLELPAVAALSILLAPVLLTLVRYLLSVLLALLEALTGTLHGLTNRGVTATARAYARSVGGVLRRPWVVMLIAGAFLLSAPLALRNIGFAFVPQSDSGILTADLELPPGTELSRTNALTARLEENLLARPEVRLVQTSVGAGGVLGGTNANTASLTVTLAPREERAGIEALAADYSRDLTALAAGVPGAEVRVASQQGGPGGSSDLSLALTAPNQALLAGRNRDLLRLLAQDPNIATLESSLSATRQERTFVPDPARLAGTGLTASDVAQALRTYNDGSVAGRLRDGDRSVDLVVRLDPAQVQGGESLLDQTVFAPALGANVPLSALGSFQTRQAPATLSRLNKAYTASLDLDLVPGGPNAFAYQRELVDRAEAAGLLTDGVTLGNASSFGTAGLTADLVFYGPVVLILAVLLTYLVLGSQFNSFRYPVYLLLPVPLAIVGALWTLSLFGVDLDVITVLGMVILLGLSTKNSILYLEFVTERMRSLPLREALIEAAELRFRPIIMTTLTVLVISIPLVLGQGDGAEFRRGLGIVILGGVITSTLLTFYVVPAVFYQFERRRTAPPVPVGLGAGAVPAAD</sequence>
<feature type="transmembrane region" description="Helical" evidence="2">
    <location>
        <begin position="1017"/>
        <end position="1041"/>
    </location>
</feature>
<dbReference type="Proteomes" id="UP001302059">
    <property type="component" value="Unassembled WGS sequence"/>
</dbReference>
<dbReference type="Gene3D" id="3.30.70.1430">
    <property type="entry name" value="Multidrug efflux transporter AcrB pore domain"/>
    <property type="match status" value="2"/>
</dbReference>
<dbReference type="PANTHER" id="PTHR32063:SF0">
    <property type="entry name" value="SWARMING MOTILITY PROTEIN SWRC"/>
    <property type="match status" value="1"/>
</dbReference>
<feature type="transmembrane region" description="Helical" evidence="2">
    <location>
        <begin position="536"/>
        <end position="556"/>
    </location>
</feature>
<feature type="transmembrane region" description="Helical" evidence="2">
    <location>
        <begin position="1062"/>
        <end position="1081"/>
    </location>
</feature>
<accession>A0ABT7JGP0</accession>
<feature type="transmembrane region" description="Helical" evidence="2">
    <location>
        <begin position="961"/>
        <end position="980"/>
    </location>
</feature>
<evidence type="ECO:0000256" key="2">
    <source>
        <dbReference type="SAM" id="Phobius"/>
    </source>
</evidence>
<dbReference type="Gene3D" id="3.30.70.1440">
    <property type="entry name" value="Multidrug efflux transporter AcrB pore domain"/>
    <property type="match status" value="1"/>
</dbReference>